<dbReference type="EMBL" id="JACDXW010000004">
    <property type="protein sequence ID" value="MCB5364038.1"/>
    <property type="molecule type" value="Genomic_DNA"/>
</dbReference>
<accession>A0ABS8CDD1</accession>
<dbReference type="Gene3D" id="2.60.40.1890">
    <property type="entry name" value="PCu(A)C copper chaperone"/>
    <property type="match status" value="1"/>
</dbReference>
<dbReference type="PANTHER" id="PTHR36302">
    <property type="entry name" value="BLR7088 PROTEIN"/>
    <property type="match status" value="1"/>
</dbReference>
<gene>
    <name evidence="1" type="ORF">H0484_09795</name>
</gene>
<sequence length="166" mass="17670">MISKQLTVWLASSVFAVGAAQAHDHGGHHHGAGVAPSSDEPPLGVKIEDCWIRALPTHLPSAAYFKVRNESTAPITLSGVQTDAFAHAMLHASRDENGMAKMMHAEPIVIPAGGEFAFKTSNGYHVMLEQARQALEMGSSQTLSFLFDRGGPLSVDCIVKPPSALE</sequence>
<dbReference type="SUPFAM" id="SSF110087">
    <property type="entry name" value="DR1885-like metal-binding protein"/>
    <property type="match status" value="1"/>
</dbReference>
<dbReference type="InterPro" id="IPR007410">
    <property type="entry name" value="LpqE-like"/>
</dbReference>
<proteinExistence type="predicted"/>
<evidence type="ECO:0000313" key="1">
    <source>
        <dbReference type="EMBL" id="MCB5364038.1"/>
    </source>
</evidence>
<reference evidence="1 2" key="1">
    <citation type="submission" date="2020-07" db="EMBL/GenBank/DDBJ databases">
        <title>Pusillimonas sp. nov., isolated from poultry manure in Taiwan.</title>
        <authorList>
            <person name="Lin S.-Y."/>
            <person name="Tang Y.-S."/>
            <person name="Young C.-C."/>
        </authorList>
    </citation>
    <scope>NUCLEOTIDE SEQUENCE [LARGE SCALE GENOMIC DNA]</scope>
    <source>
        <strain evidence="1 2">CC-YST705</strain>
    </source>
</reference>
<protein>
    <submittedName>
        <fullName evidence="1">Copper chaperone PCu(A)C</fullName>
    </submittedName>
</protein>
<dbReference type="PANTHER" id="PTHR36302:SF1">
    <property type="entry name" value="COPPER CHAPERONE PCU(A)C"/>
    <property type="match status" value="1"/>
</dbReference>
<dbReference type="InterPro" id="IPR058248">
    <property type="entry name" value="Lxx211020-like"/>
</dbReference>
<evidence type="ECO:0000313" key="2">
    <source>
        <dbReference type="Proteomes" id="UP000776983"/>
    </source>
</evidence>
<dbReference type="Proteomes" id="UP000776983">
    <property type="component" value="Unassembled WGS sequence"/>
</dbReference>
<comment type="caution">
    <text evidence="1">The sequence shown here is derived from an EMBL/GenBank/DDBJ whole genome shotgun (WGS) entry which is preliminary data.</text>
</comment>
<organism evidence="1 2">
    <name type="scientific">Mesopusillimonas faecipullorum</name>
    <dbReference type="NCBI Taxonomy" id="2755040"/>
    <lineage>
        <taxon>Bacteria</taxon>
        <taxon>Pseudomonadati</taxon>
        <taxon>Pseudomonadota</taxon>
        <taxon>Betaproteobacteria</taxon>
        <taxon>Burkholderiales</taxon>
        <taxon>Alcaligenaceae</taxon>
        <taxon>Mesopusillimonas</taxon>
    </lineage>
</organism>
<dbReference type="RefSeq" id="WP_226954395.1">
    <property type="nucleotide sequence ID" value="NZ_JACDXW010000004.1"/>
</dbReference>
<name>A0ABS8CDD1_9BURK</name>
<keyword evidence="2" id="KW-1185">Reference proteome</keyword>
<dbReference type="Pfam" id="PF04314">
    <property type="entry name" value="PCuAC"/>
    <property type="match status" value="1"/>
</dbReference>
<dbReference type="InterPro" id="IPR036182">
    <property type="entry name" value="PCuAC_sf"/>
</dbReference>